<evidence type="ECO:0008006" key="3">
    <source>
        <dbReference type="Google" id="ProtNLM"/>
    </source>
</evidence>
<dbReference type="EMBL" id="CP065383">
    <property type="protein sequence ID" value="QPM68499.1"/>
    <property type="molecule type" value="Genomic_DNA"/>
</dbReference>
<dbReference type="Proteomes" id="UP000594463">
    <property type="component" value="Chromosome"/>
</dbReference>
<name>A0A7T1AM89_ATRLM</name>
<dbReference type="KEGG" id="alam:RT761_01720"/>
<gene>
    <name evidence="1" type="ORF">RT761_01720</name>
</gene>
<organism evidence="1 2">
    <name type="scientific">Atribacter laminatus</name>
    <dbReference type="NCBI Taxonomy" id="2847778"/>
    <lineage>
        <taxon>Bacteria</taxon>
        <taxon>Pseudomonadati</taxon>
        <taxon>Atribacterota</taxon>
        <taxon>Atribacteria</taxon>
        <taxon>Atribacterales</taxon>
        <taxon>Atribacteraceae</taxon>
        <taxon>Atribacter</taxon>
    </lineage>
</organism>
<keyword evidence="2" id="KW-1185">Reference proteome</keyword>
<dbReference type="InterPro" id="IPR004304">
    <property type="entry name" value="FmdA_AmdA"/>
</dbReference>
<dbReference type="AlphaFoldDB" id="A0A7T1AM89"/>
<evidence type="ECO:0000313" key="1">
    <source>
        <dbReference type="EMBL" id="QPM68499.1"/>
    </source>
</evidence>
<dbReference type="GO" id="GO:0016811">
    <property type="term" value="F:hydrolase activity, acting on carbon-nitrogen (but not peptide) bonds, in linear amides"/>
    <property type="evidence" value="ECO:0007669"/>
    <property type="project" value="InterPro"/>
</dbReference>
<protein>
    <recommendedName>
        <fullName evidence="3">Acetamidase</fullName>
    </recommendedName>
</protein>
<evidence type="ECO:0000313" key="2">
    <source>
        <dbReference type="Proteomes" id="UP000594463"/>
    </source>
</evidence>
<dbReference type="PANTHER" id="PTHR31891:SF1">
    <property type="entry name" value="FORMAMIDASE C869.04-RELATED"/>
    <property type="match status" value="1"/>
</dbReference>
<dbReference type="Pfam" id="PF03069">
    <property type="entry name" value="FmdA_AmdA"/>
    <property type="match status" value="1"/>
</dbReference>
<dbReference type="PANTHER" id="PTHR31891">
    <property type="entry name" value="FORMAMIDASE C869.04-RELATED"/>
    <property type="match status" value="1"/>
</dbReference>
<dbReference type="Gene3D" id="2.60.120.580">
    <property type="entry name" value="Acetamidase/Formamidase-like domains"/>
    <property type="match status" value="1"/>
</dbReference>
<accession>A0A7T1AM89</accession>
<dbReference type="Gene3D" id="2.40.10.120">
    <property type="match status" value="1"/>
</dbReference>
<reference evidence="1 2" key="1">
    <citation type="journal article" date="2021" name="Nat. Commun.">
        <title>Isolation of a member of the candidate phylum Atribacteria reveals a unique cell membrane structure.</title>
        <authorList>
            <person name="Taiki K."/>
            <person name="Nobu M.K."/>
            <person name="Kusada H."/>
            <person name="Meng X.-Y."/>
            <person name="Hosoki N."/>
            <person name="Uematsu K."/>
            <person name="Yoshioka H."/>
            <person name="Kamagata Y."/>
            <person name="Tamaki H."/>
        </authorList>
    </citation>
    <scope>NUCLEOTIDE SEQUENCE [LARGE SCALE GENOMIC DNA]</scope>
    <source>
        <strain evidence="1 2">RT761</strain>
    </source>
</reference>
<proteinExistence type="predicted"/>
<dbReference type="Gene3D" id="3.10.28.20">
    <property type="entry name" value="Acetamidase/Formamidase-like domains"/>
    <property type="match status" value="1"/>
</dbReference>
<dbReference type="SUPFAM" id="SSF141130">
    <property type="entry name" value="Acetamidase/Formamidase-like"/>
    <property type="match status" value="1"/>
</dbReference>
<dbReference type="RefSeq" id="WP_218111003.1">
    <property type="nucleotide sequence ID" value="NZ_CP065383.1"/>
</dbReference>
<sequence>MFHVIPKSYRTFRFSSHFQPTIIVSPGDYLLFHTQDAHNGTIDISQPWTDVPFPELDQDSGNPVTGLVSVKNALIGKLLRVKILQIIPDPVGILPVRSYMGIMRNVVSDRLARTVKYQDKKIWISQELALPARPMVGTIGIAPEKGEIPTITAGSHGGNMDDNLVDEHAEVFFPIQQQGALLGLGDVHAAMGEGELTGGGVDISAQVLVQVDVVDSFFPSKNPVIIRKGMVSTHGFGKDYSEAAKIASEEMAQLLIYQLKLSKYEAVLLMAARGDLGLCQACLSDSSATGVRMTFPILW</sequence>